<protein>
    <submittedName>
        <fullName evidence="1">15144_t:CDS:1</fullName>
    </submittedName>
</protein>
<keyword evidence="2" id="KW-1185">Reference proteome</keyword>
<evidence type="ECO:0000313" key="2">
    <source>
        <dbReference type="Proteomes" id="UP000789525"/>
    </source>
</evidence>
<evidence type="ECO:0000313" key="1">
    <source>
        <dbReference type="EMBL" id="CAG8642660.1"/>
    </source>
</evidence>
<comment type="caution">
    <text evidence="1">The sequence shown here is derived from an EMBL/GenBank/DDBJ whole genome shotgun (WGS) entry which is preliminary data.</text>
</comment>
<proteinExistence type="predicted"/>
<name>A0ACA9NA57_9GLOM</name>
<reference evidence="1" key="1">
    <citation type="submission" date="2021-06" db="EMBL/GenBank/DDBJ databases">
        <authorList>
            <person name="Kallberg Y."/>
            <person name="Tangrot J."/>
            <person name="Rosling A."/>
        </authorList>
    </citation>
    <scope>NUCLEOTIDE SEQUENCE</scope>
    <source>
        <strain evidence="1">CL356</strain>
    </source>
</reference>
<gene>
    <name evidence="1" type="ORF">ACOLOM_LOCUS7992</name>
</gene>
<dbReference type="EMBL" id="CAJVPT010019631">
    <property type="protein sequence ID" value="CAG8642660.1"/>
    <property type="molecule type" value="Genomic_DNA"/>
</dbReference>
<organism evidence="1 2">
    <name type="scientific">Acaulospora colombiana</name>
    <dbReference type="NCBI Taxonomy" id="27376"/>
    <lineage>
        <taxon>Eukaryota</taxon>
        <taxon>Fungi</taxon>
        <taxon>Fungi incertae sedis</taxon>
        <taxon>Mucoromycota</taxon>
        <taxon>Glomeromycotina</taxon>
        <taxon>Glomeromycetes</taxon>
        <taxon>Diversisporales</taxon>
        <taxon>Acaulosporaceae</taxon>
        <taxon>Acaulospora</taxon>
    </lineage>
</organism>
<accession>A0ACA9NA57</accession>
<feature type="non-terminal residue" evidence="1">
    <location>
        <position position="68"/>
    </location>
</feature>
<dbReference type="Proteomes" id="UP000789525">
    <property type="component" value="Unassembled WGS sequence"/>
</dbReference>
<sequence>MNKATSPSLSTQKMIALKTLLPLALISFASVFTTFANAKGPVITNKVYFDMKQGDEALGRIVIGLYGK</sequence>